<reference evidence="2 3" key="1">
    <citation type="journal article" date="2015" name="Sci. Rep.">
        <title>Genome of the facultative scuticociliatosis pathogen Pseudocohnilembus persalinus provides insight into its virulence through horizontal gene transfer.</title>
        <authorList>
            <person name="Xiong J."/>
            <person name="Wang G."/>
            <person name="Cheng J."/>
            <person name="Tian M."/>
            <person name="Pan X."/>
            <person name="Warren A."/>
            <person name="Jiang C."/>
            <person name="Yuan D."/>
            <person name="Miao W."/>
        </authorList>
    </citation>
    <scope>NUCLEOTIDE SEQUENCE [LARGE SCALE GENOMIC DNA]</scope>
    <source>
        <strain evidence="2">36N120E</strain>
    </source>
</reference>
<feature type="region of interest" description="Disordered" evidence="1">
    <location>
        <begin position="12"/>
        <end position="33"/>
    </location>
</feature>
<evidence type="ECO:0000256" key="1">
    <source>
        <dbReference type="SAM" id="MobiDB-lite"/>
    </source>
</evidence>
<accession>A0A0V0QJJ4</accession>
<dbReference type="EMBL" id="LDAU01000157">
    <property type="protein sequence ID" value="KRX02160.1"/>
    <property type="molecule type" value="Genomic_DNA"/>
</dbReference>
<evidence type="ECO:0000313" key="2">
    <source>
        <dbReference type="EMBL" id="KRX02160.1"/>
    </source>
</evidence>
<name>A0A0V0QJJ4_PSEPJ</name>
<proteinExistence type="predicted"/>
<protein>
    <submittedName>
        <fullName evidence="2">Uncharacterized protein</fullName>
    </submittedName>
</protein>
<dbReference type="InParanoid" id="A0A0V0QJJ4"/>
<sequence>MAEILSEFYQEEPNPSYLDNGYKNPSGKAKNKQENVDVNKKGILFFNPSILNKSQIKQEVGGPQKIKSATSLQQLPFSSKQLDNGYKINIGTAISVIGTNLKEQIILSIISNLFQTNKTINSGTTKNITKIAQETFSVL</sequence>
<dbReference type="Proteomes" id="UP000054937">
    <property type="component" value="Unassembled WGS sequence"/>
</dbReference>
<comment type="caution">
    <text evidence="2">The sequence shown here is derived from an EMBL/GenBank/DDBJ whole genome shotgun (WGS) entry which is preliminary data.</text>
</comment>
<organism evidence="2 3">
    <name type="scientific">Pseudocohnilembus persalinus</name>
    <name type="common">Ciliate</name>
    <dbReference type="NCBI Taxonomy" id="266149"/>
    <lineage>
        <taxon>Eukaryota</taxon>
        <taxon>Sar</taxon>
        <taxon>Alveolata</taxon>
        <taxon>Ciliophora</taxon>
        <taxon>Intramacronucleata</taxon>
        <taxon>Oligohymenophorea</taxon>
        <taxon>Scuticociliatia</taxon>
        <taxon>Philasterida</taxon>
        <taxon>Pseudocohnilembidae</taxon>
        <taxon>Pseudocohnilembus</taxon>
    </lineage>
</organism>
<evidence type="ECO:0000313" key="3">
    <source>
        <dbReference type="Proteomes" id="UP000054937"/>
    </source>
</evidence>
<dbReference type="AlphaFoldDB" id="A0A0V0QJJ4"/>
<gene>
    <name evidence="2" type="ORF">PPERSA_06355</name>
</gene>
<keyword evidence="3" id="KW-1185">Reference proteome</keyword>